<evidence type="ECO:0000313" key="2">
    <source>
        <dbReference type="EMBL" id="EMS49151.1"/>
    </source>
</evidence>
<name>M7YQ80_TRIUA</name>
<gene>
    <name evidence="2" type="ORF">TRIUR3_31909</name>
</gene>
<feature type="compositionally biased region" description="Polar residues" evidence="1">
    <location>
        <begin position="184"/>
        <end position="193"/>
    </location>
</feature>
<feature type="region of interest" description="Disordered" evidence="1">
    <location>
        <begin position="240"/>
        <end position="262"/>
    </location>
</feature>
<sequence length="286" mass="30191">MVLNCSIDLMSGQVGWSFLRNHLIRKRGIAPASSAGEAGGDLLSAAASVMRRHSASAAVASTPTPQVSCMTSPLRPPRHERLQQETSGGHHGRTRRQGDDLRSRVPAGEPPCGAPHVAKIDPNEAVALGPSRSGRWPAIGGRGLVWHAAVAAPQPCGRPMNGGRRGRQPQAGGWRREAPDLHLFTTTANGTSGEESDPAGGSGDGFSLLQLQDRGWSNPAGGTGSGSALRASQWNEQRWSYPVRAKHGGGRVDNPDKEIKGRSDANEGLMAVTQQAIADSVKRIFF</sequence>
<reference evidence="2" key="1">
    <citation type="journal article" date="2013" name="Nature">
        <title>Draft genome of the wheat A-genome progenitor Triticum urartu.</title>
        <authorList>
            <person name="Ling H.Q."/>
            <person name="Zhao S."/>
            <person name="Liu D."/>
            <person name="Wang J."/>
            <person name="Sun H."/>
            <person name="Zhang C."/>
            <person name="Fan H."/>
            <person name="Li D."/>
            <person name="Dong L."/>
            <person name="Tao Y."/>
            <person name="Gao C."/>
            <person name="Wu H."/>
            <person name="Li Y."/>
            <person name="Cui Y."/>
            <person name="Guo X."/>
            <person name="Zheng S."/>
            <person name="Wang B."/>
            <person name="Yu K."/>
            <person name="Liang Q."/>
            <person name="Yang W."/>
            <person name="Lou X."/>
            <person name="Chen J."/>
            <person name="Feng M."/>
            <person name="Jian J."/>
            <person name="Zhang X."/>
            <person name="Luo G."/>
            <person name="Jiang Y."/>
            <person name="Liu J."/>
            <person name="Wang Z."/>
            <person name="Sha Y."/>
            <person name="Zhang B."/>
            <person name="Wu H."/>
            <person name="Tang D."/>
            <person name="Shen Q."/>
            <person name="Xue P."/>
            <person name="Zou S."/>
            <person name="Wang X."/>
            <person name="Liu X."/>
            <person name="Wang F."/>
            <person name="Yang Y."/>
            <person name="An X."/>
            <person name="Dong Z."/>
            <person name="Zhang K."/>
            <person name="Zhang X."/>
            <person name="Luo M.C."/>
            <person name="Dvorak J."/>
            <person name="Tong Y."/>
            <person name="Wang J."/>
            <person name="Yang H."/>
            <person name="Li Z."/>
            <person name="Wang D."/>
            <person name="Zhang A."/>
            <person name="Wang J."/>
        </authorList>
    </citation>
    <scope>NUCLEOTIDE SEQUENCE</scope>
</reference>
<proteinExistence type="predicted"/>
<protein>
    <submittedName>
        <fullName evidence="2">Uncharacterized protein</fullName>
    </submittedName>
</protein>
<feature type="compositionally biased region" description="Basic and acidic residues" evidence="1">
    <location>
        <begin position="253"/>
        <end position="262"/>
    </location>
</feature>
<evidence type="ECO:0000256" key="1">
    <source>
        <dbReference type="SAM" id="MobiDB-lite"/>
    </source>
</evidence>
<organism evidence="2">
    <name type="scientific">Triticum urartu</name>
    <name type="common">Red wild einkorn</name>
    <name type="synonym">Crithodium urartu</name>
    <dbReference type="NCBI Taxonomy" id="4572"/>
    <lineage>
        <taxon>Eukaryota</taxon>
        <taxon>Viridiplantae</taxon>
        <taxon>Streptophyta</taxon>
        <taxon>Embryophyta</taxon>
        <taxon>Tracheophyta</taxon>
        <taxon>Spermatophyta</taxon>
        <taxon>Magnoliopsida</taxon>
        <taxon>Liliopsida</taxon>
        <taxon>Poales</taxon>
        <taxon>Poaceae</taxon>
        <taxon>BOP clade</taxon>
        <taxon>Pooideae</taxon>
        <taxon>Triticodae</taxon>
        <taxon>Triticeae</taxon>
        <taxon>Triticinae</taxon>
        <taxon>Triticum</taxon>
    </lineage>
</organism>
<dbReference type="AlphaFoldDB" id="M7YQ80"/>
<feature type="region of interest" description="Disordered" evidence="1">
    <location>
        <begin position="56"/>
        <end position="118"/>
    </location>
</feature>
<feature type="compositionally biased region" description="Polar residues" evidence="1">
    <location>
        <begin position="62"/>
        <end position="71"/>
    </location>
</feature>
<dbReference type="EMBL" id="KD246238">
    <property type="protein sequence ID" value="EMS49151.1"/>
    <property type="molecule type" value="Genomic_DNA"/>
</dbReference>
<accession>M7YQ80</accession>
<feature type="region of interest" description="Disordered" evidence="1">
    <location>
        <begin position="156"/>
        <end position="209"/>
    </location>
</feature>